<feature type="transmembrane region" description="Helical" evidence="2">
    <location>
        <begin position="30"/>
        <end position="51"/>
    </location>
</feature>
<feature type="region of interest" description="Disordered" evidence="1">
    <location>
        <begin position="59"/>
        <end position="89"/>
    </location>
</feature>
<feature type="region of interest" description="Disordered" evidence="1">
    <location>
        <begin position="1"/>
        <end position="25"/>
    </location>
</feature>
<dbReference type="EMBL" id="MVIM01000034">
    <property type="protein sequence ID" value="ORB60674.1"/>
    <property type="molecule type" value="Genomic_DNA"/>
</dbReference>
<protein>
    <submittedName>
        <fullName evidence="3">Uncharacterized protein</fullName>
    </submittedName>
</protein>
<accession>A0A1X0JD33</accession>
<dbReference type="Proteomes" id="UP000192411">
    <property type="component" value="Unassembled WGS sequence"/>
</dbReference>
<evidence type="ECO:0000256" key="2">
    <source>
        <dbReference type="SAM" id="Phobius"/>
    </source>
</evidence>
<dbReference type="AlphaFoldDB" id="A0A1X0JD33"/>
<keyword evidence="2" id="KW-0812">Transmembrane</keyword>
<feature type="compositionally biased region" description="Low complexity" evidence="1">
    <location>
        <begin position="68"/>
        <end position="79"/>
    </location>
</feature>
<name>A0A1X0JD33_9MYCO</name>
<gene>
    <name evidence="3" type="ORF">BST47_29610</name>
</gene>
<keyword evidence="4" id="KW-1185">Reference proteome</keyword>
<comment type="caution">
    <text evidence="3">The sequence shown here is derived from an EMBL/GenBank/DDBJ whole genome shotgun (WGS) entry which is preliminary data.</text>
</comment>
<sequence length="211" mass="21340">MTDPAAPPVHPTWPPPAPYPAAPRPPRRRWAATVATAAMCAALAAIAATVITANVVRSEEPSAPTPAPTVTVTAQPLAPSTAPPRPAAEANRATCQAWLSAGTLIRAAGDAQSVIPEGMTILDPAVQSTPAWRAGVIKAGDLYGQAAETLEAGIAAGTAPVLEQTARSAVEALRALSTATTAFDEASGNGFGLVKSVANATDVLCERLAPR</sequence>
<dbReference type="RefSeq" id="WP_083129314.1">
    <property type="nucleotide sequence ID" value="NZ_MVIM01000034.1"/>
</dbReference>
<keyword evidence="2" id="KW-1133">Transmembrane helix</keyword>
<evidence type="ECO:0000256" key="1">
    <source>
        <dbReference type="SAM" id="MobiDB-lite"/>
    </source>
</evidence>
<feature type="compositionally biased region" description="Pro residues" evidence="1">
    <location>
        <begin position="1"/>
        <end position="24"/>
    </location>
</feature>
<evidence type="ECO:0000313" key="3">
    <source>
        <dbReference type="EMBL" id="ORB60674.1"/>
    </source>
</evidence>
<proteinExistence type="predicted"/>
<evidence type="ECO:0000313" key="4">
    <source>
        <dbReference type="Proteomes" id="UP000192411"/>
    </source>
</evidence>
<keyword evidence="2" id="KW-0472">Membrane</keyword>
<dbReference type="STRING" id="75922.BST47_29610"/>
<organism evidence="3 4">
    <name type="scientific">Mycolicibacterium tusciae</name>
    <dbReference type="NCBI Taxonomy" id="75922"/>
    <lineage>
        <taxon>Bacteria</taxon>
        <taxon>Bacillati</taxon>
        <taxon>Actinomycetota</taxon>
        <taxon>Actinomycetes</taxon>
        <taxon>Mycobacteriales</taxon>
        <taxon>Mycobacteriaceae</taxon>
        <taxon>Mycolicibacterium</taxon>
    </lineage>
</organism>
<reference evidence="3 4" key="1">
    <citation type="submission" date="2017-02" db="EMBL/GenBank/DDBJ databases">
        <title>The new phylogeny of genus Mycobacterium.</title>
        <authorList>
            <person name="Tortoli E."/>
            <person name="Trovato A."/>
            <person name="Cirillo D.M."/>
        </authorList>
    </citation>
    <scope>NUCLEOTIDE SEQUENCE [LARGE SCALE GENOMIC DNA]</scope>
    <source>
        <strain evidence="3 4">DSM 44338</strain>
    </source>
</reference>